<dbReference type="Proteomes" id="UP000032679">
    <property type="component" value="Unassembled WGS sequence"/>
</dbReference>
<dbReference type="OrthoDB" id="7584044at2"/>
<name>A0A0D6MPJ9_9PROT</name>
<evidence type="ECO:0000256" key="3">
    <source>
        <dbReference type="ARBA" id="ARBA00023163"/>
    </source>
</evidence>
<reference evidence="6 7" key="1">
    <citation type="submission" date="2012-10" db="EMBL/GenBank/DDBJ databases">
        <title>Genome sequencing of Tanticharoenia sakaeratensis NBRC 103193.</title>
        <authorList>
            <person name="Azuma Y."/>
            <person name="Hadano H."/>
            <person name="Hirakawa H."/>
            <person name="Matsushita K."/>
        </authorList>
    </citation>
    <scope>NUCLEOTIDE SEQUENCE [LARGE SCALE GENOMIC DNA]</scope>
    <source>
        <strain evidence="6 7">NBRC 103193</strain>
    </source>
</reference>
<dbReference type="PROSITE" id="PS51063">
    <property type="entry name" value="HTH_CRP_2"/>
    <property type="match status" value="1"/>
</dbReference>
<keyword evidence="1" id="KW-0805">Transcription regulation</keyword>
<keyword evidence="3" id="KW-0804">Transcription</keyword>
<dbReference type="SUPFAM" id="SSF51206">
    <property type="entry name" value="cAMP-binding domain-like"/>
    <property type="match status" value="1"/>
</dbReference>
<evidence type="ECO:0000259" key="5">
    <source>
        <dbReference type="PROSITE" id="PS51063"/>
    </source>
</evidence>
<sequence>MPSTDLVQLADISTVRTLAPGQMLYAQDEDATCLFLIRSGIVRISHLTVEGRRHILAFHWQGDLCGLMDEGRYVNSAAALCETEVLAMPRDRLHGLLLTQPLLQNEFLVKAAAELRNTQRMLVTVSGTDAAHRMASFLLECTHHADHYDPATHVVTLFADRRDIADYLGLSGETVSRALGQLEQIGLIRRNSAREIAIEPDALRIYVEH</sequence>
<protein>
    <submittedName>
        <fullName evidence="6">Transcriptional activatory protein AadR</fullName>
    </submittedName>
</protein>
<dbReference type="CDD" id="cd00092">
    <property type="entry name" value="HTH_CRP"/>
    <property type="match status" value="1"/>
</dbReference>
<dbReference type="InterPro" id="IPR050397">
    <property type="entry name" value="Env_Response_Regulators"/>
</dbReference>
<dbReference type="Gene3D" id="1.10.10.10">
    <property type="entry name" value="Winged helix-like DNA-binding domain superfamily/Winged helix DNA-binding domain"/>
    <property type="match status" value="1"/>
</dbReference>
<dbReference type="CDD" id="cd00038">
    <property type="entry name" value="CAP_ED"/>
    <property type="match status" value="1"/>
</dbReference>
<dbReference type="InterPro" id="IPR018490">
    <property type="entry name" value="cNMP-bd_dom_sf"/>
</dbReference>
<organism evidence="6 7">
    <name type="scientific">Tanticharoenia sakaeratensis NBRC 103193</name>
    <dbReference type="NCBI Taxonomy" id="1231623"/>
    <lineage>
        <taxon>Bacteria</taxon>
        <taxon>Pseudomonadati</taxon>
        <taxon>Pseudomonadota</taxon>
        <taxon>Alphaproteobacteria</taxon>
        <taxon>Acetobacterales</taxon>
        <taxon>Acetobacteraceae</taxon>
        <taxon>Tanticharoenia</taxon>
    </lineage>
</organism>
<evidence type="ECO:0000259" key="4">
    <source>
        <dbReference type="PROSITE" id="PS50042"/>
    </source>
</evidence>
<dbReference type="PANTHER" id="PTHR24567">
    <property type="entry name" value="CRP FAMILY TRANSCRIPTIONAL REGULATORY PROTEIN"/>
    <property type="match status" value="1"/>
</dbReference>
<dbReference type="GO" id="GO:0003700">
    <property type="term" value="F:DNA-binding transcription factor activity"/>
    <property type="evidence" value="ECO:0007669"/>
    <property type="project" value="TreeGrafter"/>
</dbReference>
<dbReference type="Gene3D" id="2.60.120.10">
    <property type="entry name" value="Jelly Rolls"/>
    <property type="match status" value="1"/>
</dbReference>
<dbReference type="GO" id="GO:0005829">
    <property type="term" value="C:cytosol"/>
    <property type="evidence" value="ECO:0007669"/>
    <property type="project" value="TreeGrafter"/>
</dbReference>
<dbReference type="STRING" id="1231623.Tasa_051_032"/>
<evidence type="ECO:0000256" key="2">
    <source>
        <dbReference type="ARBA" id="ARBA00023125"/>
    </source>
</evidence>
<dbReference type="SMART" id="SM00100">
    <property type="entry name" value="cNMP"/>
    <property type="match status" value="1"/>
</dbReference>
<dbReference type="InterPro" id="IPR000595">
    <property type="entry name" value="cNMP-bd_dom"/>
</dbReference>
<dbReference type="InterPro" id="IPR014710">
    <property type="entry name" value="RmlC-like_jellyroll"/>
</dbReference>
<evidence type="ECO:0000313" key="6">
    <source>
        <dbReference type="EMBL" id="GAN55627.1"/>
    </source>
</evidence>
<dbReference type="PANTHER" id="PTHR24567:SF75">
    <property type="entry name" value="FUMARATE AND NITRATE REDUCTION REGULATORY PROTEIN"/>
    <property type="match status" value="1"/>
</dbReference>
<dbReference type="SMART" id="SM00419">
    <property type="entry name" value="HTH_CRP"/>
    <property type="match status" value="1"/>
</dbReference>
<keyword evidence="7" id="KW-1185">Reference proteome</keyword>
<dbReference type="Pfam" id="PF13545">
    <property type="entry name" value="HTH_Crp_2"/>
    <property type="match status" value="1"/>
</dbReference>
<dbReference type="EMBL" id="BALE01000051">
    <property type="protein sequence ID" value="GAN55627.1"/>
    <property type="molecule type" value="Genomic_DNA"/>
</dbReference>
<comment type="caution">
    <text evidence="6">The sequence shown here is derived from an EMBL/GenBank/DDBJ whole genome shotgun (WGS) entry which is preliminary data.</text>
</comment>
<evidence type="ECO:0000256" key="1">
    <source>
        <dbReference type="ARBA" id="ARBA00023015"/>
    </source>
</evidence>
<dbReference type="Pfam" id="PF00027">
    <property type="entry name" value="cNMP_binding"/>
    <property type="match status" value="1"/>
</dbReference>
<dbReference type="InterPro" id="IPR036390">
    <property type="entry name" value="WH_DNA-bd_sf"/>
</dbReference>
<dbReference type="SUPFAM" id="SSF46785">
    <property type="entry name" value="Winged helix' DNA-binding domain"/>
    <property type="match status" value="1"/>
</dbReference>
<feature type="domain" description="HTH crp-type" evidence="5">
    <location>
        <begin position="128"/>
        <end position="201"/>
    </location>
</feature>
<dbReference type="GO" id="GO:0003677">
    <property type="term" value="F:DNA binding"/>
    <property type="evidence" value="ECO:0007669"/>
    <property type="project" value="UniProtKB-KW"/>
</dbReference>
<dbReference type="InterPro" id="IPR036388">
    <property type="entry name" value="WH-like_DNA-bd_sf"/>
</dbReference>
<feature type="domain" description="Cyclic nucleotide-binding" evidence="4">
    <location>
        <begin position="1"/>
        <end position="66"/>
    </location>
</feature>
<dbReference type="PROSITE" id="PS50042">
    <property type="entry name" value="CNMP_BINDING_3"/>
    <property type="match status" value="1"/>
</dbReference>
<proteinExistence type="predicted"/>
<dbReference type="InterPro" id="IPR012318">
    <property type="entry name" value="HTH_CRP"/>
</dbReference>
<accession>A0A0D6MPJ9</accession>
<gene>
    <name evidence="6" type="ORF">Tasa_051_032</name>
</gene>
<evidence type="ECO:0000313" key="7">
    <source>
        <dbReference type="Proteomes" id="UP000032679"/>
    </source>
</evidence>
<keyword evidence="2" id="KW-0238">DNA-binding</keyword>
<dbReference type="RefSeq" id="WP_158507607.1">
    <property type="nucleotide sequence ID" value="NZ_BALE01000051.1"/>
</dbReference>
<dbReference type="PRINTS" id="PR00034">
    <property type="entry name" value="HTHCRP"/>
</dbReference>
<dbReference type="AlphaFoldDB" id="A0A0D6MPJ9"/>